<sequence length="290" mass="32277">MARPTGGCPPAFDATAVSTALSSWAWWKGLWDTEAALAYLTWYAYVVVAWLLLPGEWIEGTVMRDGRRKKYKINAFPTALLALGIAVGIVYQKGPEPLTFVYTHWVGLLTASTIMSLVQAFVCYVASFREGALLALGGNTGSHIYDFFIGRELNPSIGSFDLKSFNEIRPGLIFWIVLNIGVPALLTTMDITTDGFGFMLACAITWVPFTYTVQARYLVFNQVELGPVYTALIIGVNLLGYYIFRTANGEKNDFRNGKNPKNLQYMTTESGRVTCLWLSRGRFQRGSIRP</sequence>
<name>A0A2G8RM78_9APHY</name>
<dbReference type="GO" id="GO:0050613">
    <property type="term" value="F:Delta14-sterol reductase activity"/>
    <property type="evidence" value="ECO:0007669"/>
    <property type="project" value="TreeGrafter"/>
</dbReference>
<evidence type="ECO:0000256" key="1">
    <source>
        <dbReference type="ARBA" id="ARBA00004141"/>
    </source>
</evidence>
<dbReference type="OrthoDB" id="10262235at2759"/>
<organism evidence="7 8">
    <name type="scientific">Ganoderma sinense ZZ0214-1</name>
    <dbReference type="NCBI Taxonomy" id="1077348"/>
    <lineage>
        <taxon>Eukaryota</taxon>
        <taxon>Fungi</taxon>
        <taxon>Dikarya</taxon>
        <taxon>Basidiomycota</taxon>
        <taxon>Agaricomycotina</taxon>
        <taxon>Agaricomycetes</taxon>
        <taxon>Polyporales</taxon>
        <taxon>Polyporaceae</taxon>
        <taxon>Ganoderma</taxon>
    </lineage>
</organism>
<accession>A0A2G8RM78</accession>
<comment type="similarity">
    <text evidence="2">Belongs to the ERG4/ERG24 family.</text>
</comment>
<dbReference type="InterPro" id="IPR001171">
    <property type="entry name" value="ERG24_DHCR-like"/>
</dbReference>
<dbReference type="PANTHER" id="PTHR21257:SF52">
    <property type="entry name" value="DELTA(14)-STEROL REDUCTASE TM7SF2"/>
    <property type="match status" value="1"/>
</dbReference>
<dbReference type="EMBL" id="AYKW01000069">
    <property type="protein sequence ID" value="PIL22612.1"/>
    <property type="molecule type" value="Genomic_DNA"/>
</dbReference>
<dbReference type="STRING" id="1077348.A0A2G8RM78"/>
<dbReference type="PANTHER" id="PTHR21257">
    <property type="entry name" value="DELTA(14)-STEROL REDUCTASE"/>
    <property type="match status" value="1"/>
</dbReference>
<evidence type="ECO:0000256" key="2">
    <source>
        <dbReference type="ARBA" id="ARBA00005402"/>
    </source>
</evidence>
<proteinExistence type="inferred from homology"/>
<feature type="transmembrane region" description="Helical" evidence="6">
    <location>
        <begin position="73"/>
        <end position="92"/>
    </location>
</feature>
<dbReference type="Pfam" id="PF01222">
    <property type="entry name" value="ERG4_ERG24"/>
    <property type="match status" value="2"/>
</dbReference>
<keyword evidence="3 6" id="KW-0812">Transmembrane</keyword>
<feature type="transmembrane region" description="Helical" evidence="6">
    <location>
        <begin position="36"/>
        <end position="53"/>
    </location>
</feature>
<protein>
    <submittedName>
        <fullName evidence="7">Uncharacterized protein</fullName>
    </submittedName>
</protein>
<evidence type="ECO:0000256" key="3">
    <source>
        <dbReference type="ARBA" id="ARBA00022692"/>
    </source>
</evidence>
<feature type="transmembrane region" description="Helical" evidence="6">
    <location>
        <begin position="172"/>
        <end position="189"/>
    </location>
</feature>
<evidence type="ECO:0000313" key="7">
    <source>
        <dbReference type="EMBL" id="PIL22612.1"/>
    </source>
</evidence>
<feature type="transmembrane region" description="Helical" evidence="6">
    <location>
        <begin position="195"/>
        <end position="213"/>
    </location>
</feature>
<evidence type="ECO:0000256" key="5">
    <source>
        <dbReference type="ARBA" id="ARBA00023136"/>
    </source>
</evidence>
<dbReference type="AlphaFoldDB" id="A0A2G8RM78"/>
<evidence type="ECO:0000313" key="8">
    <source>
        <dbReference type="Proteomes" id="UP000230002"/>
    </source>
</evidence>
<keyword evidence="8" id="KW-1185">Reference proteome</keyword>
<reference evidence="7 8" key="1">
    <citation type="journal article" date="2015" name="Sci. Rep.">
        <title>Chromosome-level genome map provides insights into diverse defense mechanisms in the medicinal fungus Ganoderma sinense.</title>
        <authorList>
            <person name="Zhu Y."/>
            <person name="Xu J."/>
            <person name="Sun C."/>
            <person name="Zhou S."/>
            <person name="Xu H."/>
            <person name="Nelson D.R."/>
            <person name="Qian J."/>
            <person name="Song J."/>
            <person name="Luo H."/>
            <person name="Xiang L."/>
            <person name="Li Y."/>
            <person name="Xu Z."/>
            <person name="Ji A."/>
            <person name="Wang L."/>
            <person name="Lu S."/>
            <person name="Hayward A."/>
            <person name="Sun W."/>
            <person name="Li X."/>
            <person name="Schwartz D.C."/>
            <person name="Wang Y."/>
            <person name="Chen S."/>
        </authorList>
    </citation>
    <scope>NUCLEOTIDE SEQUENCE [LARGE SCALE GENOMIC DNA]</scope>
    <source>
        <strain evidence="7 8">ZZ0214-1</strain>
    </source>
</reference>
<keyword evidence="5 6" id="KW-0472">Membrane</keyword>
<dbReference type="GO" id="GO:0005789">
    <property type="term" value="C:endoplasmic reticulum membrane"/>
    <property type="evidence" value="ECO:0007669"/>
    <property type="project" value="TreeGrafter"/>
</dbReference>
<keyword evidence="4 6" id="KW-1133">Transmembrane helix</keyword>
<evidence type="ECO:0000256" key="6">
    <source>
        <dbReference type="SAM" id="Phobius"/>
    </source>
</evidence>
<dbReference type="Proteomes" id="UP000230002">
    <property type="component" value="Unassembled WGS sequence"/>
</dbReference>
<dbReference type="GO" id="GO:0006696">
    <property type="term" value="P:ergosterol biosynthetic process"/>
    <property type="evidence" value="ECO:0007669"/>
    <property type="project" value="TreeGrafter"/>
</dbReference>
<feature type="transmembrane region" description="Helical" evidence="6">
    <location>
        <begin position="225"/>
        <end position="244"/>
    </location>
</feature>
<comment type="caution">
    <text evidence="7">The sequence shown here is derived from an EMBL/GenBank/DDBJ whole genome shotgun (WGS) entry which is preliminary data.</text>
</comment>
<evidence type="ECO:0000256" key="4">
    <source>
        <dbReference type="ARBA" id="ARBA00022989"/>
    </source>
</evidence>
<gene>
    <name evidence="7" type="ORF">GSI_15302</name>
</gene>
<feature type="transmembrane region" description="Helical" evidence="6">
    <location>
        <begin position="104"/>
        <end position="126"/>
    </location>
</feature>
<comment type="subcellular location">
    <subcellularLocation>
        <location evidence="1">Membrane</location>
        <topology evidence="1">Multi-pass membrane protein</topology>
    </subcellularLocation>
</comment>